<organism evidence="6 7">
    <name type="scientific">Caballeronia grimmiae</name>
    <dbReference type="NCBI Taxonomy" id="1071679"/>
    <lineage>
        <taxon>Bacteria</taxon>
        <taxon>Pseudomonadati</taxon>
        <taxon>Pseudomonadota</taxon>
        <taxon>Betaproteobacteria</taxon>
        <taxon>Burkholderiales</taxon>
        <taxon>Burkholderiaceae</taxon>
        <taxon>Caballeronia</taxon>
    </lineage>
</organism>
<dbReference type="PROSITE" id="PS51084">
    <property type="entry name" value="HIT_2"/>
    <property type="match status" value="1"/>
</dbReference>
<evidence type="ECO:0000313" key="7">
    <source>
        <dbReference type="Proteomes" id="UP000027439"/>
    </source>
</evidence>
<evidence type="ECO:0000259" key="4">
    <source>
        <dbReference type="PROSITE" id="PS51084"/>
    </source>
</evidence>
<reference evidence="6 7" key="2">
    <citation type="submission" date="2014-03" db="EMBL/GenBank/DDBJ databases">
        <title>Draft Genome Sequences of Four Burkholderia Strains.</title>
        <authorList>
            <person name="Liu X.Y."/>
            <person name="Li C.X."/>
            <person name="Xu J.H."/>
        </authorList>
    </citation>
    <scope>NUCLEOTIDE SEQUENCE [LARGE SCALE GENOMIC DNA]</scope>
    <source>
        <strain evidence="6 7">R27</strain>
    </source>
</reference>
<comment type="caution">
    <text evidence="6">The sequence shown here is derived from an EMBL/GenBank/DDBJ whole genome shotgun (WGS) entry which is preliminary data.</text>
</comment>
<reference evidence="8" key="3">
    <citation type="journal article" date="2019" name="Int. J. Syst. Evol. Microbiol.">
        <title>The Global Catalogue of Microorganisms (GCM) 10K type strain sequencing project: providing services to taxonomists for standard genome sequencing and annotation.</title>
        <authorList>
            <consortium name="The Broad Institute Genomics Platform"/>
            <consortium name="The Broad Institute Genome Sequencing Center for Infectious Disease"/>
            <person name="Wu L."/>
            <person name="Ma J."/>
        </authorList>
    </citation>
    <scope>NUCLEOTIDE SEQUENCE [LARGE SCALE GENOMIC DNA]</scope>
    <source>
        <strain evidence="8">CGMCC 1.11013</strain>
    </source>
</reference>
<dbReference type="Gene3D" id="3.30.428.10">
    <property type="entry name" value="HIT-like"/>
    <property type="match status" value="1"/>
</dbReference>
<dbReference type="AlphaFoldDB" id="A0A069P1V1"/>
<dbReference type="InterPro" id="IPR039384">
    <property type="entry name" value="HINT"/>
</dbReference>
<keyword evidence="6" id="KW-0378">Hydrolase</keyword>
<dbReference type="PANTHER" id="PTHR46648">
    <property type="entry name" value="HIT FAMILY PROTEIN 1"/>
    <property type="match status" value="1"/>
</dbReference>
<dbReference type="SUPFAM" id="SSF54197">
    <property type="entry name" value="HIT-like"/>
    <property type="match status" value="1"/>
</dbReference>
<evidence type="ECO:0000256" key="3">
    <source>
        <dbReference type="PROSITE-ProRule" id="PRU00464"/>
    </source>
</evidence>
<feature type="domain" description="HIT" evidence="4">
    <location>
        <begin position="8"/>
        <end position="115"/>
    </location>
</feature>
<dbReference type="Pfam" id="PF01230">
    <property type="entry name" value="HIT"/>
    <property type="match status" value="1"/>
</dbReference>
<name>A0A069P1V1_9BURK</name>
<feature type="short sequence motif" description="Histidine triad motif" evidence="2 3">
    <location>
        <begin position="100"/>
        <end position="104"/>
    </location>
</feature>
<evidence type="ECO:0000256" key="1">
    <source>
        <dbReference type="PIRSR" id="PIRSR601310-1"/>
    </source>
</evidence>
<proteinExistence type="predicted"/>
<evidence type="ECO:0000256" key="2">
    <source>
        <dbReference type="PIRSR" id="PIRSR601310-3"/>
    </source>
</evidence>
<accession>A0A069P1V1</accession>
<feature type="active site" description="Tele-AMP-histidine intermediate" evidence="1">
    <location>
        <position position="102"/>
    </location>
</feature>
<evidence type="ECO:0000313" key="8">
    <source>
        <dbReference type="Proteomes" id="UP000597138"/>
    </source>
</evidence>
<dbReference type="STRING" id="1071679.BG57_04970"/>
<keyword evidence="8" id="KW-1185">Reference proteome</keyword>
<protein>
    <submittedName>
        <fullName evidence="5 6">Hydrolase</fullName>
    </submittedName>
</protein>
<dbReference type="CDD" id="cd01277">
    <property type="entry name" value="HINT_subgroup"/>
    <property type="match status" value="1"/>
</dbReference>
<dbReference type="EMBL" id="BMEG01000006">
    <property type="protein sequence ID" value="GGD81250.1"/>
    <property type="molecule type" value="Genomic_DNA"/>
</dbReference>
<dbReference type="InterPro" id="IPR001310">
    <property type="entry name" value="Histidine_triad_HIT"/>
</dbReference>
<dbReference type="InterPro" id="IPR011146">
    <property type="entry name" value="HIT-like"/>
</dbReference>
<dbReference type="PRINTS" id="PR00332">
    <property type="entry name" value="HISTRIAD"/>
</dbReference>
<dbReference type="RefSeq" id="WP_035965349.1">
    <property type="nucleotide sequence ID" value="NZ_BMEG01000006.1"/>
</dbReference>
<gene>
    <name evidence="6" type="ORF">BG57_04970</name>
    <name evidence="5" type="ORF">GCM10010985_39680</name>
</gene>
<evidence type="ECO:0000313" key="5">
    <source>
        <dbReference type="EMBL" id="GGD81250.1"/>
    </source>
</evidence>
<dbReference type="GO" id="GO:0016787">
    <property type="term" value="F:hydrolase activity"/>
    <property type="evidence" value="ECO:0007669"/>
    <property type="project" value="UniProtKB-KW"/>
</dbReference>
<dbReference type="Proteomes" id="UP000027439">
    <property type="component" value="Unassembled WGS sequence"/>
</dbReference>
<reference evidence="5" key="4">
    <citation type="submission" date="2024-05" db="EMBL/GenBank/DDBJ databases">
        <authorList>
            <person name="Sun Q."/>
            <person name="Zhou Y."/>
        </authorList>
    </citation>
    <scope>NUCLEOTIDE SEQUENCE</scope>
    <source>
        <strain evidence="5">CGMCC 1.11013</strain>
    </source>
</reference>
<dbReference type="PANTHER" id="PTHR46648:SF1">
    <property type="entry name" value="ADENOSINE 5'-MONOPHOSPHORAMIDASE HNT1"/>
    <property type="match status" value="1"/>
</dbReference>
<dbReference type="OrthoDB" id="9784774at2"/>
<dbReference type="EMBL" id="JFHE01000012">
    <property type="protein sequence ID" value="KDR34605.1"/>
    <property type="molecule type" value="Genomic_DNA"/>
</dbReference>
<dbReference type="Proteomes" id="UP000597138">
    <property type="component" value="Unassembled WGS sequence"/>
</dbReference>
<evidence type="ECO:0000313" key="6">
    <source>
        <dbReference type="EMBL" id="KDR34605.1"/>
    </source>
</evidence>
<sequence>MQYDQNNVFARILRGELPCIKLRETQHTLAFMDVMPQSDGHVLVIPKEPAATIHDVSDAALAECMREVKRVSAAVRDALQPDGMLIAQFNGEAAGQTVPHIHFHIIPRWRDVPLRQHGRVRADDAALEALAGRIRPALTV</sequence>
<dbReference type="eggNOG" id="COG0537">
    <property type="taxonomic scope" value="Bacteria"/>
</dbReference>
<reference evidence="5" key="1">
    <citation type="journal article" date="2014" name="Int. J. Syst. Evol. Microbiol.">
        <title>Complete genome of a new Firmicutes species belonging to the dominant human colonic microbiota ('Ruminococcus bicirculans') reveals two chromosomes and a selective capacity to utilize plant glucans.</title>
        <authorList>
            <consortium name="NISC Comparative Sequencing Program"/>
            <person name="Wegmann U."/>
            <person name="Louis P."/>
            <person name="Goesmann A."/>
            <person name="Henrissat B."/>
            <person name="Duncan S.H."/>
            <person name="Flint H.J."/>
        </authorList>
    </citation>
    <scope>NUCLEOTIDE SEQUENCE</scope>
    <source>
        <strain evidence="5">CGMCC 1.11013</strain>
    </source>
</reference>
<dbReference type="GO" id="GO:0009117">
    <property type="term" value="P:nucleotide metabolic process"/>
    <property type="evidence" value="ECO:0007669"/>
    <property type="project" value="TreeGrafter"/>
</dbReference>
<dbReference type="InterPro" id="IPR036265">
    <property type="entry name" value="HIT-like_sf"/>
</dbReference>